<accession>A0AAE1UQZ2</accession>
<comment type="caution">
    <text evidence="1">The sequence shown here is derived from an EMBL/GenBank/DDBJ whole genome shotgun (WGS) entry which is preliminary data.</text>
</comment>
<gene>
    <name evidence="1" type="ORF">RND71_039789</name>
</gene>
<evidence type="ECO:0000313" key="2">
    <source>
        <dbReference type="Proteomes" id="UP001291623"/>
    </source>
</evidence>
<proteinExistence type="predicted"/>
<protein>
    <submittedName>
        <fullName evidence="1">Uncharacterized protein</fullName>
    </submittedName>
</protein>
<dbReference type="EMBL" id="JAVYJV010000022">
    <property type="protein sequence ID" value="KAK4341288.1"/>
    <property type="molecule type" value="Genomic_DNA"/>
</dbReference>
<evidence type="ECO:0000313" key="1">
    <source>
        <dbReference type="EMBL" id="KAK4341288.1"/>
    </source>
</evidence>
<sequence>MKDLHDVVSHNIKEVILYVSSGENDADLSNTNTMDILSKALEHVVMEAGLSQKSYVKGTKNKYGNSEGQPIRVLPMRVAKGERFGQFGEGKRHNSSCSLGRVFVSSM</sequence>
<keyword evidence="2" id="KW-1185">Reference proteome</keyword>
<dbReference type="Proteomes" id="UP001291623">
    <property type="component" value="Unassembled WGS sequence"/>
</dbReference>
<name>A0AAE1UQZ2_9SOLA</name>
<dbReference type="AlphaFoldDB" id="A0AAE1UQZ2"/>
<organism evidence="1 2">
    <name type="scientific">Anisodus tanguticus</name>
    <dbReference type="NCBI Taxonomy" id="243964"/>
    <lineage>
        <taxon>Eukaryota</taxon>
        <taxon>Viridiplantae</taxon>
        <taxon>Streptophyta</taxon>
        <taxon>Embryophyta</taxon>
        <taxon>Tracheophyta</taxon>
        <taxon>Spermatophyta</taxon>
        <taxon>Magnoliopsida</taxon>
        <taxon>eudicotyledons</taxon>
        <taxon>Gunneridae</taxon>
        <taxon>Pentapetalae</taxon>
        <taxon>asterids</taxon>
        <taxon>lamiids</taxon>
        <taxon>Solanales</taxon>
        <taxon>Solanaceae</taxon>
        <taxon>Solanoideae</taxon>
        <taxon>Hyoscyameae</taxon>
        <taxon>Anisodus</taxon>
    </lineage>
</organism>
<reference evidence="1" key="1">
    <citation type="submission" date="2023-12" db="EMBL/GenBank/DDBJ databases">
        <title>Genome assembly of Anisodus tanguticus.</title>
        <authorList>
            <person name="Wang Y.-J."/>
        </authorList>
    </citation>
    <scope>NUCLEOTIDE SEQUENCE</scope>
    <source>
        <strain evidence="1">KB-2021</strain>
        <tissue evidence="1">Leaf</tissue>
    </source>
</reference>